<evidence type="ECO:0000256" key="7">
    <source>
        <dbReference type="ARBA" id="ARBA00023242"/>
    </source>
</evidence>
<organism evidence="9 10">
    <name type="scientific">Diaphorina citri</name>
    <name type="common">Asian citrus psyllid</name>
    <dbReference type="NCBI Taxonomy" id="121845"/>
    <lineage>
        <taxon>Eukaryota</taxon>
        <taxon>Metazoa</taxon>
        <taxon>Ecdysozoa</taxon>
        <taxon>Arthropoda</taxon>
        <taxon>Hexapoda</taxon>
        <taxon>Insecta</taxon>
        <taxon>Pterygota</taxon>
        <taxon>Neoptera</taxon>
        <taxon>Paraneoptera</taxon>
        <taxon>Hemiptera</taxon>
        <taxon>Sternorrhyncha</taxon>
        <taxon>Psylloidea</taxon>
        <taxon>Psyllidae</taxon>
        <taxon>Diaphorininae</taxon>
        <taxon>Diaphorina</taxon>
    </lineage>
</organism>
<evidence type="ECO:0000256" key="2">
    <source>
        <dbReference type="ARBA" id="ARBA00004123"/>
    </source>
</evidence>
<evidence type="ECO:0000313" key="10">
    <source>
        <dbReference type="RefSeq" id="XP_026686022.1"/>
    </source>
</evidence>
<dbReference type="GO" id="GO:0004518">
    <property type="term" value="F:nuclease activity"/>
    <property type="evidence" value="ECO:0007669"/>
    <property type="project" value="UniProtKB-KW"/>
</dbReference>
<feature type="domain" description="DDE Tnp4" evidence="8">
    <location>
        <begin position="32"/>
        <end position="195"/>
    </location>
</feature>
<keyword evidence="4" id="KW-0540">Nuclease</keyword>
<evidence type="ECO:0000256" key="4">
    <source>
        <dbReference type="ARBA" id="ARBA00022722"/>
    </source>
</evidence>
<dbReference type="PANTHER" id="PTHR22930:SF289">
    <property type="entry name" value="DDE TNP4 DOMAIN-CONTAINING PROTEIN-RELATED"/>
    <property type="match status" value="1"/>
</dbReference>
<comment type="subcellular location">
    <subcellularLocation>
        <location evidence="2">Nucleus</location>
    </subcellularLocation>
</comment>
<dbReference type="RefSeq" id="XP_026686022.1">
    <property type="nucleotide sequence ID" value="XM_026830221.1"/>
</dbReference>
<dbReference type="PANTHER" id="PTHR22930">
    <property type="match status" value="1"/>
</dbReference>
<gene>
    <name evidence="10" type="primary">LOC113471235</name>
</gene>
<name>A0A3Q0JBY2_DIACI</name>
<evidence type="ECO:0000256" key="5">
    <source>
        <dbReference type="ARBA" id="ARBA00022723"/>
    </source>
</evidence>
<dbReference type="STRING" id="121845.A0A3Q0JBY2"/>
<dbReference type="KEGG" id="dci:113471235"/>
<accession>A0A3Q0JBY2</accession>
<evidence type="ECO:0000256" key="3">
    <source>
        <dbReference type="ARBA" id="ARBA00006958"/>
    </source>
</evidence>
<dbReference type="GO" id="GO:0016787">
    <property type="term" value="F:hydrolase activity"/>
    <property type="evidence" value="ECO:0007669"/>
    <property type="project" value="UniProtKB-KW"/>
</dbReference>
<reference evidence="10" key="1">
    <citation type="submission" date="2025-08" db="UniProtKB">
        <authorList>
            <consortium name="RefSeq"/>
        </authorList>
    </citation>
    <scope>IDENTIFICATION</scope>
</reference>
<evidence type="ECO:0000259" key="8">
    <source>
        <dbReference type="Pfam" id="PF13359"/>
    </source>
</evidence>
<keyword evidence="5" id="KW-0479">Metal-binding</keyword>
<dbReference type="GO" id="GO:0005634">
    <property type="term" value="C:nucleus"/>
    <property type="evidence" value="ECO:0007669"/>
    <property type="project" value="UniProtKB-SubCell"/>
</dbReference>
<dbReference type="Proteomes" id="UP000079169">
    <property type="component" value="Unplaced"/>
</dbReference>
<dbReference type="InterPro" id="IPR027806">
    <property type="entry name" value="HARBI1_dom"/>
</dbReference>
<sequence>MFQQVVRWPDNCADIPTQFYRKGGFPSVCGCIDGTMITIDAPPDTIDNEGNVVRGYEEQYVNRHNDHAINAMAICGPNLEIYAANASWPGSCHDSRVLRNSAIYQRFEIENWRPFPQALILGDSAYPLKEWLIPPLNRNPDDPIEQALNMAHKRTRRLIENCFGVLKEKFPCLNHLRLRPHFAAKVILCAMTFHNIAITVDRDDNLVIDIDAPLLHPEEDLDDPDPEALAERPNNAAERQIMRLRNFFR</sequence>
<protein>
    <submittedName>
        <fullName evidence="10">Nuclease HARBI1</fullName>
    </submittedName>
</protein>
<dbReference type="GeneID" id="113471235"/>
<keyword evidence="9" id="KW-1185">Reference proteome</keyword>
<keyword evidence="7" id="KW-0539">Nucleus</keyword>
<comment type="similarity">
    <text evidence="3">Belongs to the HARBI1 family.</text>
</comment>
<dbReference type="GO" id="GO:0046872">
    <property type="term" value="F:metal ion binding"/>
    <property type="evidence" value="ECO:0007669"/>
    <property type="project" value="UniProtKB-KW"/>
</dbReference>
<dbReference type="PaxDb" id="121845-A0A3Q0JBY2"/>
<evidence type="ECO:0000313" key="9">
    <source>
        <dbReference type="Proteomes" id="UP000079169"/>
    </source>
</evidence>
<evidence type="ECO:0000256" key="1">
    <source>
        <dbReference type="ARBA" id="ARBA00001968"/>
    </source>
</evidence>
<dbReference type="Pfam" id="PF13359">
    <property type="entry name" value="DDE_Tnp_4"/>
    <property type="match status" value="1"/>
</dbReference>
<comment type="cofactor">
    <cofactor evidence="1">
        <name>a divalent metal cation</name>
        <dbReference type="ChEBI" id="CHEBI:60240"/>
    </cofactor>
</comment>
<dbReference type="InterPro" id="IPR045249">
    <property type="entry name" value="HARBI1-like"/>
</dbReference>
<keyword evidence="6" id="KW-0378">Hydrolase</keyword>
<evidence type="ECO:0000256" key="6">
    <source>
        <dbReference type="ARBA" id="ARBA00022801"/>
    </source>
</evidence>
<dbReference type="AlphaFoldDB" id="A0A3Q0JBY2"/>
<proteinExistence type="inferred from homology"/>